<dbReference type="AlphaFoldDB" id="A0A0C9X9T2"/>
<protein>
    <submittedName>
        <fullName evidence="3">Uncharacterized protein</fullName>
    </submittedName>
</protein>
<dbReference type="Proteomes" id="UP000054477">
    <property type="component" value="Unassembled WGS sequence"/>
</dbReference>
<keyword evidence="4" id="KW-1185">Reference proteome</keyword>
<keyword evidence="2" id="KW-1133">Transmembrane helix</keyword>
<feature type="transmembrane region" description="Helical" evidence="2">
    <location>
        <begin position="88"/>
        <end position="108"/>
    </location>
</feature>
<evidence type="ECO:0000256" key="1">
    <source>
        <dbReference type="SAM" id="MobiDB-lite"/>
    </source>
</evidence>
<dbReference type="HOGENOM" id="CLU_027217_1_0_1"/>
<feature type="region of interest" description="Disordered" evidence="1">
    <location>
        <begin position="624"/>
        <end position="662"/>
    </location>
</feature>
<keyword evidence="2" id="KW-0812">Transmembrane</keyword>
<feature type="transmembrane region" description="Helical" evidence="2">
    <location>
        <begin position="148"/>
        <end position="172"/>
    </location>
</feature>
<evidence type="ECO:0000256" key="2">
    <source>
        <dbReference type="SAM" id="Phobius"/>
    </source>
</evidence>
<reference evidence="4" key="2">
    <citation type="submission" date="2015-01" db="EMBL/GenBank/DDBJ databases">
        <title>Evolutionary Origins and Diversification of the Mycorrhizal Mutualists.</title>
        <authorList>
            <consortium name="DOE Joint Genome Institute"/>
            <consortium name="Mycorrhizal Genomics Consortium"/>
            <person name="Kohler A."/>
            <person name="Kuo A."/>
            <person name="Nagy L.G."/>
            <person name="Floudas D."/>
            <person name="Copeland A."/>
            <person name="Barry K.W."/>
            <person name="Cichocki N."/>
            <person name="Veneault-Fourrey C."/>
            <person name="LaButti K."/>
            <person name="Lindquist E.A."/>
            <person name="Lipzen A."/>
            <person name="Lundell T."/>
            <person name="Morin E."/>
            <person name="Murat C."/>
            <person name="Riley R."/>
            <person name="Ohm R."/>
            <person name="Sun H."/>
            <person name="Tunlid A."/>
            <person name="Henrissat B."/>
            <person name="Grigoriev I.V."/>
            <person name="Hibbett D.S."/>
            <person name="Martin F."/>
        </authorList>
    </citation>
    <scope>NUCLEOTIDE SEQUENCE [LARGE SCALE GENOMIC DNA]</scope>
    <source>
        <strain evidence="4">LaAM-08-1</strain>
    </source>
</reference>
<evidence type="ECO:0000313" key="4">
    <source>
        <dbReference type="Proteomes" id="UP000054477"/>
    </source>
</evidence>
<reference evidence="3 4" key="1">
    <citation type="submission" date="2014-04" db="EMBL/GenBank/DDBJ databases">
        <authorList>
            <consortium name="DOE Joint Genome Institute"/>
            <person name="Kuo A."/>
            <person name="Kohler A."/>
            <person name="Nagy L.G."/>
            <person name="Floudas D."/>
            <person name="Copeland A."/>
            <person name="Barry K.W."/>
            <person name="Cichocki N."/>
            <person name="Veneault-Fourrey C."/>
            <person name="LaButti K."/>
            <person name="Lindquist E.A."/>
            <person name="Lipzen A."/>
            <person name="Lundell T."/>
            <person name="Morin E."/>
            <person name="Murat C."/>
            <person name="Sun H."/>
            <person name="Tunlid A."/>
            <person name="Henrissat B."/>
            <person name="Grigoriev I.V."/>
            <person name="Hibbett D.S."/>
            <person name="Martin F."/>
            <person name="Nordberg H.P."/>
            <person name="Cantor M.N."/>
            <person name="Hua S.X."/>
        </authorList>
    </citation>
    <scope>NUCLEOTIDE SEQUENCE [LARGE SCALE GENOMIC DNA]</scope>
    <source>
        <strain evidence="3 4">LaAM-08-1</strain>
    </source>
</reference>
<dbReference type="STRING" id="1095629.A0A0C9X9T2"/>
<dbReference type="EMBL" id="KN838674">
    <property type="protein sequence ID" value="KIJ98208.1"/>
    <property type="molecule type" value="Genomic_DNA"/>
</dbReference>
<proteinExistence type="predicted"/>
<feature type="transmembrane region" description="Helical" evidence="2">
    <location>
        <begin position="41"/>
        <end position="67"/>
    </location>
</feature>
<sequence>MASGLDLDDLPLSKILPKPKNIQDLQNKVNWNFTNQWFNPYYVIPIAVLVGQTLLLVFSWAFFAMTLSQPVALSYSAATYVQNNYQTVTLIVALIATSLSVFSMILYAGAIRYALARSLAGSSTTLYVIFASIHISKATPIKNLIRPSWTLLSILCALAVHYQTAGFITLLLPKPITPPITMLGTELDMSSPAFRALMVANEAKLIPDYFQHVLSLSESSGSNAVSARFSLPSIFNFNHFSYANGTMGVLPHSLENVNSNLLSSTGNIVPSTMSTRNKQGQVVPPKQAPPGLPVQYTIIQQGFTADVSCSTQVLNATTTPSIVLSSTTSAIFDTNLTLAQLAVKCPGDTVASPSSKPVITSVNVDAVYGAPCPFNNTQGRQQWNLVLIGSGMYTQFGMVVCSVFPKITTVAVDYSINSKLFNSTSPNFLNSSHPVISSMDAPWLGDFSTNIFLQGLYVGQGILGNSMGDSILAFWQALPNPAEVANEVIADYIRGVLELSGTLLRTAYAQEGNGLFPNGASTAPANMQVTTNGSHLVTTIGWHQDARTSAGILVAPTFVSLMSMILIIVTLIKRRRHPEPRTNHYFDPGDILHIMSASTAGGLANKLPSLDEKKVKNSDNMRIALAPVDGENSKPGFILRDDSDDEPNSPTDHDGYASLRPT</sequence>
<gene>
    <name evidence="3" type="ORF">K443DRAFT_680929</name>
</gene>
<evidence type="ECO:0000313" key="3">
    <source>
        <dbReference type="EMBL" id="KIJ98208.1"/>
    </source>
</evidence>
<feature type="transmembrane region" description="Helical" evidence="2">
    <location>
        <begin position="114"/>
        <end position="136"/>
    </location>
</feature>
<feature type="transmembrane region" description="Helical" evidence="2">
    <location>
        <begin position="550"/>
        <end position="572"/>
    </location>
</feature>
<accession>A0A0C9X9T2</accession>
<organism evidence="3 4">
    <name type="scientific">Laccaria amethystina LaAM-08-1</name>
    <dbReference type="NCBI Taxonomy" id="1095629"/>
    <lineage>
        <taxon>Eukaryota</taxon>
        <taxon>Fungi</taxon>
        <taxon>Dikarya</taxon>
        <taxon>Basidiomycota</taxon>
        <taxon>Agaricomycotina</taxon>
        <taxon>Agaricomycetes</taxon>
        <taxon>Agaricomycetidae</taxon>
        <taxon>Agaricales</taxon>
        <taxon>Agaricineae</taxon>
        <taxon>Hydnangiaceae</taxon>
        <taxon>Laccaria</taxon>
    </lineage>
</organism>
<name>A0A0C9X9T2_9AGAR</name>
<dbReference type="OrthoDB" id="3351168at2759"/>
<keyword evidence="2" id="KW-0472">Membrane</keyword>